<sequence length="143" mass="15720">MLCHSNTMCRSWTTLLIVSLLMVISNRVLHHALMHERGEDCSQLLFVHLYLSPHLKVSSIRIRIKLNKQFEMQVQGNNPVLASKLHRVLAGGVVSSKLAASGDVGESQSAARGKGVERLTVKSTRMDDTSLSSIPAMCSEIPI</sequence>
<dbReference type="Proteomes" id="UP000287651">
    <property type="component" value="Unassembled WGS sequence"/>
</dbReference>
<feature type="chain" id="PRO_5019551749" evidence="1">
    <location>
        <begin position="31"/>
        <end position="143"/>
    </location>
</feature>
<reference evidence="2 3" key="1">
    <citation type="journal article" date="2014" name="Agronomy (Basel)">
        <title>A Draft Genome Sequence for Ensete ventricosum, the Drought-Tolerant Tree Against Hunger.</title>
        <authorList>
            <person name="Harrison J."/>
            <person name="Moore K.A."/>
            <person name="Paszkiewicz K."/>
            <person name="Jones T."/>
            <person name="Grant M."/>
            <person name="Ambacheew D."/>
            <person name="Muzemil S."/>
            <person name="Studholme D.J."/>
        </authorList>
    </citation>
    <scope>NUCLEOTIDE SEQUENCE [LARGE SCALE GENOMIC DNA]</scope>
</reference>
<comment type="caution">
    <text evidence="2">The sequence shown here is derived from an EMBL/GenBank/DDBJ whole genome shotgun (WGS) entry which is preliminary data.</text>
</comment>
<organism evidence="2 3">
    <name type="scientific">Ensete ventricosum</name>
    <name type="common">Abyssinian banana</name>
    <name type="synonym">Musa ensete</name>
    <dbReference type="NCBI Taxonomy" id="4639"/>
    <lineage>
        <taxon>Eukaryota</taxon>
        <taxon>Viridiplantae</taxon>
        <taxon>Streptophyta</taxon>
        <taxon>Embryophyta</taxon>
        <taxon>Tracheophyta</taxon>
        <taxon>Spermatophyta</taxon>
        <taxon>Magnoliopsida</taxon>
        <taxon>Liliopsida</taxon>
        <taxon>Zingiberales</taxon>
        <taxon>Musaceae</taxon>
        <taxon>Ensete</taxon>
    </lineage>
</organism>
<proteinExistence type="predicted"/>
<dbReference type="EMBL" id="AMZH03010836">
    <property type="protein sequence ID" value="RRT53988.1"/>
    <property type="molecule type" value="Genomic_DNA"/>
</dbReference>
<dbReference type="AlphaFoldDB" id="A0A426YQI9"/>
<evidence type="ECO:0000256" key="1">
    <source>
        <dbReference type="SAM" id="SignalP"/>
    </source>
</evidence>
<keyword evidence="1" id="KW-0732">Signal</keyword>
<feature type="signal peptide" evidence="1">
    <location>
        <begin position="1"/>
        <end position="30"/>
    </location>
</feature>
<protein>
    <submittedName>
        <fullName evidence="2">Uncharacterized protein</fullName>
    </submittedName>
</protein>
<name>A0A426YQI9_ENSVE</name>
<evidence type="ECO:0000313" key="3">
    <source>
        <dbReference type="Proteomes" id="UP000287651"/>
    </source>
</evidence>
<accession>A0A426YQI9</accession>
<evidence type="ECO:0000313" key="2">
    <source>
        <dbReference type="EMBL" id="RRT53988.1"/>
    </source>
</evidence>
<gene>
    <name evidence="2" type="ORF">B296_00000315</name>
</gene>